<dbReference type="InterPro" id="IPR039452">
    <property type="entry name" value="DUF5403"/>
</dbReference>
<dbReference type="Proteomes" id="UP000573327">
    <property type="component" value="Unassembled WGS sequence"/>
</dbReference>
<reference evidence="1 2" key="1">
    <citation type="submission" date="2020-08" db="EMBL/GenBank/DDBJ databases">
        <title>Sequencing the genomes of 1000 actinobacteria strains.</title>
        <authorList>
            <person name="Klenk H.-P."/>
        </authorList>
    </citation>
    <scope>NUCLEOTIDE SEQUENCE [LARGE SCALE GENOMIC DNA]</scope>
    <source>
        <strain evidence="1 2">DSM 44786</strain>
    </source>
</reference>
<accession>A0A7W7WK52</accession>
<dbReference type="Pfam" id="PF17395">
    <property type="entry name" value="DUF5403"/>
    <property type="match status" value="1"/>
</dbReference>
<dbReference type="EMBL" id="JACHJR010000001">
    <property type="protein sequence ID" value="MBB4949650.1"/>
    <property type="molecule type" value="Genomic_DNA"/>
</dbReference>
<gene>
    <name evidence="1" type="ORF">F4556_005185</name>
</gene>
<name>A0A7W7WK52_9ACTN</name>
<protein>
    <submittedName>
        <fullName evidence="1">Uncharacterized protein</fullName>
    </submittedName>
</protein>
<comment type="caution">
    <text evidence="1">The sequence shown here is derived from an EMBL/GenBank/DDBJ whole genome shotgun (WGS) entry which is preliminary data.</text>
</comment>
<organism evidence="1 2">
    <name type="scientific">Kitasatospora gansuensis</name>
    <dbReference type="NCBI Taxonomy" id="258050"/>
    <lineage>
        <taxon>Bacteria</taxon>
        <taxon>Bacillati</taxon>
        <taxon>Actinomycetota</taxon>
        <taxon>Actinomycetes</taxon>
        <taxon>Kitasatosporales</taxon>
        <taxon>Streptomycetaceae</taxon>
        <taxon>Kitasatospora</taxon>
    </lineage>
</organism>
<dbReference type="RefSeq" id="WP_184920143.1">
    <property type="nucleotide sequence ID" value="NZ_JACHJR010000001.1"/>
</dbReference>
<evidence type="ECO:0000313" key="2">
    <source>
        <dbReference type="Proteomes" id="UP000573327"/>
    </source>
</evidence>
<keyword evidence="2" id="KW-1185">Reference proteome</keyword>
<proteinExistence type="predicted"/>
<sequence>MAHPDPRAVNSRIAHLPSVRRAVRAELEERAARVQAVVAAHTATGALAASLKVVTDRVDSTVSIADPAVLAINYGHHAPDGTWVEGIHAIEAGIT</sequence>
<evidence type="ECO:0000313" key="1">
    <source>
        <dbReference type="EMBL" id="MBB4949650.1"/>
    </source>
</evidence>
<dbReference type="AlphaFoldDB" id="A0A7W7WK52"/>